<dbReference type="EMBL" id="OX395133">
    <property type="protein sequence ID" value="CAI5781998.1"/>
    <property type="molecule type" value="Genomic_DNA"/>
</dbReference>
<organism evidence="2 3">
    <name type="scientific">Podarcis lilfordi</name>
    <name type="common">Lilford's wall lizard</name>
    <dbReference type="NCBI Taxonomy" id="74358"/>
    <lineage>
        <taxon>Eukaryota</taxon>
        <taxon>Metazoa</taxon>
        <taxon>Chordata</taxon>
        <taxon>Craniata</taxon>
        <taxon>Vertebrata</taxon>
        <taxon>Euteleostomi</taxon>
        <taxon>Lepidosauria</taxon>
        <taxon>Squamata</taxon>
        <taxon>Bifurcata</taxon>
        <taxon>Unidentata</taxon>
        <taxon>Episquamata</taxon>
        <taxon>Laterata</taxon>
        <taxon>Lacertibaenia</taxon>
        <taxon>Lacertidae</taxon>
        <taxon>Podarcis</taxon>
    </lineage>
</organism>
<dbReference type="AlphaFoldDB" id="A0AA35KRS1"/>
<evidence type="ECO:0000256" key="1">
    <source>
        <dbReference type="SAM" id="MobiDB-lite"/>
    </source>
</evidence>
<dbReference type="Proteomes" id="UP001178461">
    <property type="component" value="Chromosome 8"/>
</dbReference>
<reference evidence="2" key="1">
    <citation type="submission" date="2022-12" db="EMBL/GenBank/DDBJ databases">
        <authorList>
            <person name="Alioto T."/>
            <person name="Alioto T."/>
            <person name="Gomez Garrido J."/>
        </authorList>
    </citation>
    <scope>NUCLEOTIDE SEQUENCE</scope>
</reference>
<gene>
    <name evidence="2" type="ORF">PODLI_1B018563</name>
</gene>
<accession>A0AA35KRS1</accession>
<protein>
    <submittedName>
        <fullName evidence="2">Uncharacterized protein</fullName>
    </submittedName>
</protein>
<name>A0AA35KRS1_9SAUR</name>
<proteinExistence type="predicted"/>
<evidence type="ECO:0000313" key="3">
    <source>
        <dbReference type="Proteomes" id="UP001178461"/>
    </source>
</evidence>
<sequence>MALEGLQPSVYAPCQREGPVAMGTRVTATGRQGERRPRSCGAALEAAAAVVAAVAGGPGKGSDRLIKDANRPSPEILGSPQVLRRISKQGGGTSHPKTGQRRKEACPIDSICLPESNDSDDGADAGKHP</sequence>
<feature type="region of interest" description="Disordered" evidence="1">
    <location>
        <begin position="56"/>
        <end position="129"/>
    </location>
</feature>
<evidence type="ECO:0000313" key="2">
    <source>
        <dbReference type="EMBL" id="CAI5781998.1"/>
    </source>
</evidence>
<feature type="compositionally biased region" description="Basic and acidic residues" evidence="1">
    <location>
        <begin position="61"/>
        <end position="70"/>
    </location>
</feature>
<keyword evidence="3" id="KW-1185">Reference proteome</keyword>